<keyword evidence="5" id="KW-0677">Repeat</keyword>
<dbReference type="InterPro" id="IPR034003">
    <property type="entry name" value="ABCG_PDR_2"/>
</dbReference>
<feature type="transmembrane region" description="Helical" evidence="10">
    <location>
        <begin position="584"/>
        <end position="602"/>
    </location>
</feature>
<dbReference type="InterPro" id="IPR003593">
    <property type="entry name" value="AAA+_ATPase"/>
</dbReference>
<keyword evidence="9 10" id="KW-0472">Membrane</keyword>
<dbReference type="InterPro" id="IPR013525">
    <property type="entry name" value="ABC2_TM"/>
</dbReference>
<evidence type="ECO:0000313" key="13">
    <source>
        <dbReference type="Proteomes" id="UP000607653"/>
    </source>
</evidence>
<dbReference type="PROSITE" id="PS50893">
    <property type="entry name" value="ABC_TRANSPORTER_2"/>
    <property type="match status" value="2"/>
</dbReference>
<dbReference type="Gene3D" id="3.40.50.300">
    <property type="entry name" value="P-loop containing nucleotide triphosphate hydrolases"/>
    <property type="match status" value="2"/>
</dbReference>
<dbReference type="Pfam" id="PF01061">
    <property type="entry name" value="ABC2_membrane"/>
    <property type="match status" value="2"/>
</dbReference>
<dbReference type="GO" id="GO:0016887">
    <property type="term" value="F:ATP hydrolysis activity"/>
    <property type="evidence" value="ECO:0007669"/>
    <property type="project" value="InterPro"/>
</dbReference>
<feature type="transmembrane region" description="Helical" evidence="10">
    <location>
        <begin position="1208"/>
        <end position="1226"/>
    </location>
</feature>
<dbReference type="InterPro" id="IPR027417">
    <property type="entry name" value="P-loop_NTPase"/>
</dbReference>
<evidence type="ECO:0000256" key="7">
    <source>
        <dbReference type="ARBA" id="ARBA00022840"/>
    </source>
</evidence>
<keyword evidence="13" id="KW-1185">Reference proteome</keyword>
<evidence type="ECO:0000256" key="5">
    <source>
        <dbReference type="ARBA" id="ARBA00022737"/>
    </source>
</evidence>
<feature type="transmembrane region" description="Helical" evidence="10">
    <location>
        <begin position="669"/>
        <end position="690"/>
    </location>
</feature>
<sequence>MAHQLAGTDDIESLRIELAEIGRSMRSSFRRHTSSFRSNSLTLNSTRDEEINDDELYLQWAAIERLPTFERLRSSLFDDFGEGEEGEEGEGREQVKGKRVVDVTKLGALERQVFIEKLIKHIQNDNLRLLQKLRRRIDRVSVKLPTVEVRYENLCVEVLCKVVHGKPLPTLWNYCKSLLSDLAKLLGSNSQEAKISILKDVSGIIKPGRLTLLLGPPGCGKTTLLLALSRKLDQSLKVTGEITYNGYRLEEFVPWKTSAYISQYDLHIPEMTVRETLDFSACCQGVGSRPEIMREVSRREKQAGIYPDPDIDTYMKAISVEGLEKTLQTDYILKILGLDICADTMVGDAMRRGISGGQKKRLTTGEMIVGPTKALFMDEISTGLDSSTTFQIVACLQHLVQITDATALISLLQPAPETYNLFDDIVLMAEGKIVYNGPCDHVLEFFEDCGFRCPERKGTADFLQEVLSRKDQEQYWHRTDKPYNYVSVNQFSSKFKEFHIGQKLDEELSKPYDKSQSHQDALSFSVYSLPKWELFRACMAREFLLMRRNSFVYVFKSTQLFVIASITMTVFLRSRMGVDVAHANYYMGSLFYALVILTTDGFPELSLTVSRLAVFYKQREMYFYPAWAYSIPTAVLKIPLSLVESFVWTTLTYYVIGYSPEFGRYIRQFFLLFSVHQMSTSLFRFIASIFQTVPTALTAGLLCLLFLFLFGGFIIPQPSMPVWLKWGFWVSPLTYGEIGLTVNEFLAPRWQKMSSSTNTTIGRQILESRGLNFDGYFYWISLGALLGFAVLFNIEFTLALKSLKPFGISSAIISHEKLSQIQGRENNSNGAYSEENLTDISLQTTAEPKKGKMILPFEPLTVVFKDVQYYIDTPLEMRERGFSQKKLQLLRDITGAFRPGVLTALMGVTGGGKTTLLDVLSGRKTGGTIEGEIRIGGYPKVQETFARVSGYCEQMDVHSPQITVEESVIYSAWLRLPPQIDSNTKSEFVQEVLETIELDGIKDALLGMPAISGLSTEQRKRLTISVELVSNPSIIFMDEPTSGLDARAAAVVMRAVKNVVDTGRTVVCTIHQPSIDIFEAFDELILMKTGGRIVYSGPLGQHSSRVIEYFQGISGVPKIKDNYNPATWMLEITSISVEAELGVDFAQLYRESTFYEENKELVKQLSIPAPGLKELHFSTRFAQNGWEQFKACLWKQHWSYWRNPTYNLMRLLYAFISSILLGLVYWQHGKKINNQQDLFNLLGAMFTAVIFLGINNCSSVLPSVAIERTVMYRERYAGMYSSTAYSLAQMAIELPYIFIQTLVFVVITYPMIGYYGSAYKIFWFFYTIFWTILCFNYIGMLLVAVTPNVQVAAISTSLFYTMLFLFAGFVIPKQQIPKWWIWMYYLCPTSWTINGLLTSQYGDINKEILVSSGETKTIAAFLRDYFGFDHDNLGIVAVILIVLPLFFASLFAHFTGKLNFQRR</sequence>
<dbReference type="GO" id="GO:0140359">
    <property type="term" value="F:ABC-type transporter activity"/>
    <property type="evidence" value="ECO:0007669"/>
    <property type="project" value="InterPro"/>
</dbReference>
<feature type="transmembrane region" description="Helical" evidence="10">
    <location>
        <begin position="696"/>
        <end position="715"/>
    </location>
</feature>
<dbReference type="FunFam" id="3.40.50.300:FF:000157">
    <property type="entry name" value="ABC transporter G family member 34"/>
    <property type="match status" value="1"/>
</dbReference>
<dbReference type="PANTHER" id="PTHR19241">
    <property type="entry name" value="ATP-BINDING CASSETTE TRANSPORTER"/>
    <property type="match status" value="1"/>
</dbReference>
<dbReference type="SMART" id="SM00382">
    <property type="entry name" value="AAA"/>
    <property type="match status" value="2"/>
</dbReference>
<dbReference type="InterPro" id="IPR003439">
    <property type="entry name" value="ABC_transporter-like_ATP-bd"/>
</dbReference>
<evidence type="ECO:0000256" key="9">
    <source>
        <dbReference type="ARBA" id="ARBA00023136"/>
    </source>
</evidence>
<name>A0A822YNS1_NELNU</name>
<reference evidence="12 13" key="1">
    <citation type="journal article" date="2020" name="Mol. Biol. Evol.">
        <title>Distinct Expression and Methylation Patterns for Genes with Different Fates following a Single Whole-Genome Duplication in Flowering Plants.</title>
        <authorList>
            <person name="Shi T."/>
            <person name="Rahmani R.S."/>
            <person name="Gugger P.F."/>
            <person name="Wang M."/>
            <person name="Li H."/>
            <person name="Zhang Y."/>
            <person name="Li Z."/>
            <person name="Wang Q."/>
            <person name="Van de Peer Y."/>
            <person name="Marchal K."/>
            <person name="Chen J."/>
        </authorList>
    </citation>
    <scope>NUCLEOTIDE SEQUENCE [LARGE SCALE GENOMIC DNA]</scope>
    <source>
        <tissue evidence="12">Leaf</tissue>
    </source>
</reference>
<dbReference type="Proteomes" id="UP000607653">
    <property type="component" value="Unassembled WGS sequence"/>
</dbReference>
<keyword evidence="7" id="KW-0067">ATP-binding</keyword>
<evidence type="ECO:0000256" key="10">
    <source>
        <dbReference type="SAM" id="Phobius"/>
    </source>
</evidence>
<feature type="transmembrane region" description="Helical" evidence="10">
    <location>
        <begin position="776"/>
        <end position="794"/>
    </location>
</feature>
<evidence type="ECO:0000256" key="1">
    <source>
        <dbReference type="ARBA" id="ARBA00004141"/>
    </source>
</evidence>
<dbReference type="Pfam" id="PF19055">
    <property type="entry name" value="ABC2_membrane_7"/>
    <property type="match status" value="2"/>
</dbReference>
<keyword evidence="3" id="KW-0813">Transport</keyword>
<evidence type="ECO:0000256" key="8">
    <source>
        <dbReference type="ARBA" id="ARBA00022989"/>
    </source>
</evidence>
<dbReference type="GO" id="GO:0005524">
    <property type="term" value="F:ATP binding"/>
    <property type="evidence" value="ECO:0007669"/>
    <property type="project" value="UniProtKB-KW"/>
</dbReference>
<keyword evidence="6" id="KW-0547">Nucleotide-binding</keyword>
<dbReference type="Pfam" id="PF08370">
    <property type="entry name" value="PDR_assoc"/>
    <property type="match status" value="1"/>
</dbReference>
<dbReference type="EMBL" id="DUZY01000003">
    <property type="protein sequence ID" value="DAD32979.1"/>
    <property type="molecule type" value="Genomic_DNA"/>
</dbReference>
<accession>A0A822YNS1</accession>
<dbReference type="InterPro" id="IPR043926">
    <property type="entry name" value="ABCG_dom"/>
</dbReference>
<comment type="caution">
    <text evidence="12">The sequence shown here is derived from an EMBL/GenBank/DDBJ whole genome shotgun (WGS) entry which is preliminary data.</text>
</comment>
<feature type="transmembrane region" description="Helical" evidence="10">
    <location>
        <begin position="1433"/>
        <end position="1454"/>
    </location>
</feature>
<evidence type="ECO:0000259" key="11">
    <source>
        <dbReference type="PROSITE" id="PS50893"/>
    </source>
</evidence>
<evidence type="ECO:0000256" key="2">
    <source>
        <dbReference type="ARBA" id="ARBA00006012"/>
    </source>
</evidence>
<evidence type="ECO:0000256" key="6">
    <source>
        <dbReference type="ARBA" id="ARBA00022741"/>
    </source>
</evidence>
<evidence type="ECO:0000256" key="3">
    <source>
        <dbReference type="ARBA" id="ARBA00022448"/>
    </source>
</evidence>
<comment type="similarity">
    <text evidence="2">Belongs to the ABC transporter superfamily. ABCG family. PDR (TC 3.A.1.205) subfamily.</text>
</comment>
<dbReference type="SUPFAM" id="SSF52540">
    <property type="entry name" value="P-loop containing nucleoside triphosphate hydrolases"/>
    <property type="match status" value="2"/>
</dbReference>
<dbReference type="Pfam" id="PF00005">
    <property type="entry name" value="ABC_tran"/>
    <property type="match status" value="2"/>
</dbReference>
<feature type="transmembrane region" description="Helical" evidence="10">
    <location>
        <begin position="622"/>
        <end position="648"/>
    </location>
</feature>
<feature type="domain" description="ABC transporter" evidence="11">
    <location>
        <begin position="862"/>
        <end position="1115"/>
    </location>
</feature>
<dbReference type="GO" id="GO:0005886">
    <property type="term" value="C:plasma membrane"/>
    <property type="evidence" value="ECO:0007669"/>
    <property type="project" value="UniProtKB-ARBA"/>
</dbReference>
<feature type="transmembrane region" description="Helical" evidence="10">
    <location>
        <begin position="1351"/>
        <end position="1372"/>
    </location>
</feature>
<organism evidence="12 13">
    <name type="scientific">Nelumbo nucifera</name>
    <name type="common">Sacred lotus</name>
    <dbReference type="NCBI Taxonomy" id="4432"/>
    <lineage>
        <taxon>Eukaryota</taxon>
        <taxon>Viridiplantae</taxon>
        <taxon>Streptophyta</taxon>
        <taxon>Embryophyta</taxon>
        <taxon>Tracheophyta</taxon>
        <taxon>Spermatophyta</taxon>
        <taxon>Magnoliopsida</taxon>
        <taxon>Proteales</taxon>
        <taxon>Nelumbonaceae</taxon>
        <taxon>Nelumbo</taxon>
    </lineage>
</organism>
<gene>
    <name evidence="12" type="ORF">HUJ06_011830</name>
</gene>
<dbReference type="CDD" id="cd03232">
    <property type="entry name" value="ABCG_PDR_domain2"/>
    <property type="match status" value="1"/>
</dbReference>
<proteinExistence type="inferred from homology"/>
<protein>
    <recommendedName>
        <fullName evidence="11">ABC transporter domain-containing protein</fullName>
    </recommendedName>
</protein>
<evidence type="ECO:0000256" key="4">
    <source>
        <dbReference type="ARBA" id="ARBA00022692"/>
    </source>
</evidence>
<dbReference type="FunFam" id="3.40.50.300:FF:000179">
    <property type="entry name" value="ABC transporter G family member 34"/>
    <property type="match status" value="1"/>
</dbReference>
<keyword evidence="8 10" id="KW-1133">Transmembrane helix</keyword>
<feature type="domain" description="ABC transporter" evidence="11">
    <location>
        <begin position="177"/>
        <end position="455"/>
    </location>
</feature>
<evidence type="ECO:0000313" key="12">
    <source>
        <dbReference type="EMBL" id="DAD32979.1"/>
    </source>
</evidence>
<keyword evidence="4 10" id="KW-0812">Transmembrane</keyword>
<feature type="transmembrane region" description="Helical" evidence="10">
    <location>
        <begin position="551"/>
        <end position="572"/>
    </location>
</feature>
<feature type="transmembrane region" description="Helical" evidence="10">
    <location>
        <begin position="1286"/>
        <end position="1309"/>
    </location>
</feature>
<feature type="transmembrane region" description="Helical" evidence="10">
    <location>
        <begin position="1238"/>
        <end position="1266"/>
    </location>
</feature>
<feature type="transmembrane region" description="Helical" evidence="10">
    <location>
        <begin position="1321"/>
        <end position="1345"/>
    </location>
</feature>
<comment type="subcellular location">
    <subcellularLocation>
        <location evidence="1">Membrane</location>
        <topology evidence="1">Multi-pass membrane protein</topology>
    </subcellularLocation>
</comment>
<feature type="transmembrane region" description="Helical" evidence="10">
    <location>
        <begin position="1379"/>
        <end position="1397"/>
    </location>
</feature>
<dbReference type="InterPro" id="IPR013581">
    <property type="entry name" value="PDR_assoc"/>
</dbReference>